<dbReference type="PANTHER" id="PTHR35535:SF1">
    <property type="entry name" value="HEAT SHOCK PROTEIN HSLJ"/>
    <property type="match status" value="1"/>
</dbReference>
<accession>A0A1M5E5C2</accession>
<evidence type="ECO:0000313" key="3">
    <source>
        <dbReference type="EMBL" id="SHF74385.1"/>
    </source>
</evidence>
<dbReference type="RefSeq" id="WP_073053837.1">
    <property type="nucleotide sequence ID" value="NZ_FQUP01000002.1"/>
</dbReference>
<dbReference type="AlphaFoldDB" id="A0A1M5E5C2"/>
<reference evidence="3 4" key="1">
    <citation type="submission" date="2016-11" db="EMBL/GenBank/DDBJ databases">
        <authorList>
            <person name="Jaros S."/>
            <person name="Januszkiewicz K."/>
            <person name="Wedrychowicz H."/>
        </authorList>
    </citation>
    <scope>NUCLEOTIDE SEQUENCE [LARGE SCALE GENOMIC DNA]</scope>
    <source>
        <strain evidence="3 4">DSM 19436</strain>
    </source>
</reference>
<feature type="signal peptide" evidence="1">
    <location>
        <begin position="1"/>
        <end position="23"/>
    </location>
</feature>
<feature type="domain" description="DUF306" evidence="2">
    <location>
        <begin position="131"/>
        <end position="233"/>
    </location>
</feature>
<proteinExistence type="predicted"/>
<organism evidence="3 4">
    <name type="scientific">Kaistia soli DSM 19436</name>
    <dbReference type="NCBI Taxonomy" id="1122133"/>
    <lineage>
        <taxon>Bacteria</taxon>
        <taxon>Pseudomonadati</taxon>
        <taxon>Pseudomonadota</taxon>
        <taxon>Alphaproteobacteria</taxon>
        <taxon>Hyphomicrobiales</taxon>
        <taxon>Kaistiaceae</taxon>
        <taxon>Kaistia</taxon>
    </lineage>
</organism>
<dbReference type="InterPro" id="IPR038670">
    <property type="entry name" value="HslJ-like_sf"/>
</dbReference>
<feature type="chain" id="PRO_5012951445" evidence="1">
    <location>
        <begin position="24"/>
        <end position="244"/>
    </location>
</feature>
<keyword evidence="3" id="KW-0346">Stress response</keyword>
<dbReference type="Gene3D" id="2.40.128.270">
    <property type="match status" value="1"/>
</dbReference>
<keyword evidence="4" id="KW-1185">Reference proteome</keyword>
<keyword evidence="1" id="KW-0732">Signal</keyword>
<gene>
    <name evidence="3" type="ORF">SAMN02745157_2895</name>
</gene>
<dbReference type="PANTHER" id="PTHR35535">
    <property type="entry name" value="HEAT SHOCK PROTEIN HSLJ"/>
    <property type="match status" value="1"/>
</dbReference>
<dbReference type="Proteomes" id="UP000184485">
    <property type="component" value="Unassembled WGS sequence"/>
</dbReference>
<dbReference type="EMBL" id="FQUP01000002">
    <property type="protein sequence ID" value="SHF74385.1"/>
    <property type="molecule type" value="Genomic_DNA"/>
</dbReference>
<evidence type="ECO:0000256" key="1">
    <source>
        <dbReference type="SAM" id="SignalP"/>
    </source>
</evidence>
<dbReference type="InterPro" id="IPR053147">
    <property type="entry name" value="Hsp_HslJ-like"/>
</dbReference>
<evidence type="ECO:0000259" key="2">
    <source>
        <dbReference type="Pfam" id="PF03724"/>
    </source>
</evidence>
<evidence type="ECO:0000313" key="4">
    <source>
        <dbReference type="Proteomes" id="UP000184485"/>
    </source>
</evidence>
<dbReference type="InterPro" id="IPR005184">
    <property type="entry name" value="DUF306_Meta_HslJ"/>
</dbReference>
<dbReference type="Pfam" id="PF03724">
    <property type="entry name" value="META"/>
    <property type="match status" value="1"/>
</dbReference>
<name>A0A1M5E5C2_9HYPH</name>
<dbReference type="STRING" id="1122133.SAMN02745157_2895"/>
<sequence length="244" mass="24918">MRLCVVVAAMAASLLLAPGGAMAASSDGTAATAPPINEPWTARGNEPNWQLRIDTGTMTFRPMEGAAIKAPLPKPSHEGDAWIYKVASGDLSVSLKAGVCRDTMTGMPSPVSVSIATGGKTLIGCGGNPSDLLAGKWHVVAIGGKTVPKDVTVNLDFDVATGQVSGSSGCNRYFGGFALSGEGLTFKPGMGASMMACEAAATATEKAFQAALAKAQRFDIGADGRLQLISSDQVTIEATREPKG</sequence>
<protein>
    <submittedName>
        <fullName evidence="3">Heat shock protein HslJ</fullName>
    </submittedName>
</protein>